<keyword evidence="1" id="KW-0732">Signal</keyword>
<feature type="chain" id="PRO_5041972396" description="Laccase" evidence="1">
    <location>
        <begin position="20"/>
        <end position="153"/>
    </location>
</feature>
<name>A0AAD7BNJ2_9AGAR</name>
<accession>A0AAD7BNJ2</accession>
<dbReference type="AlphaFoldDB" id="A0AAD7BNJ2"/>
<dbReference type="Proteomes" id="UP001221142">
    <property type="component" value="Unassembled WGS sequence"/>
</dbReference>
<sequence>MPRVFFTLVSLLCMLHVWAAPLHKRAVLAPSCSKANVAAIEAITSAQFALGPINTANDIGSARNLLQAQLALLDANNGTEQISLSLLDGEPPAPADSFQTIFSGLQAAQGFLNNIFDFDANTTAAVQSANASIVAALPSVQQAVADNCQTTIS</sequence>
<protein>
    <recommendedName>
        <fullName evidence="4">Laccase</fullName>
    </recommendedName>
</protein>
<proteinExistence type="predicted"/>
<keyword evidence="3" id="KW-1185">Reference proteome</keyword>
<reference evidence="2" key="1">
    <citation type="submission" date="2023-03" db="EMBL/GenBank/DDBJ databases">
        <title>Massive genome expansion in bonnet fungi (Mycena s.s.) driven by repeated elements and novel gene families across ecological guilds.</title>
        <authorList>
            <consortium name="Lawrence Berkeley National Laboratory"/>
            <person name="Harder C.B."/>
            <person name="Miyauchi S."/>
            <person name="Viragh M."/>
            <person name="Kuo A."/>
            <person name="Thoen E."/>
            <person name="Andreopoulos B."/>
            <person name="Lu D."/>
            <person name="Skrede I."/>
            <person name="Drula E."/>
            <person name="Henrissat B."/>
            <person name="Morin E."/>
            <person name="Kohler A."/>
            <person name="Barry K."/>
            <person name="LaButti K."/>
            <person name="Morin E."/>
            <person name="Salamov A."/>
            <person name="Lipzen A."/>
            <person name="Mereny Z."/>
            <person name="Hegedus B."/>
            <person name="Baldrian P."/>
            <person name="Stursova M."/>
            <person name="Weitz H."/>
            <person name="Taylor A."/>
            <person name="Grigoriev I.V."/>
            <person name="Nagy L.G."/>
            <person name="Martin F."/>
            <person name="Kauserud H."/>
        </authorList>
    </citation>
    <scope>NUCLEOTIDE SEQUENCE</scope>
    <source>
        <strain evidence="2">9284</strain>
    </source>
</reference>
<evidence type="ECO:0000256" key="1">
    <source>
        <dbReference type="SAM" id="SignalP"/>
    </source>
</evidence>
<feature type="signal peptide" evidence="1">
    <location>
        <begin position="1"/>
        <end position="19"/>
    </location>
</feature>
<organism evidence="2 3">
    <name type="scientific">Roridomyces roridus</name>
    <dbReference type="NCBI Taxonomy" id="1738132"/>
    <lineage>
        <taxon>Eukaryota</taxon>
        <taxon>Fungi</taxon>
        <taxon>Dikarya</taxon>
        <taxon>Basidiomycota</taxon>
        <taxon>Agaricomycotina</taxon>
        <taxon>Agaricomycetes</taxon>
        <taxon>Agaricomycetidae</taxon>
        <taxon>Agaricales</taxon>
        <taxon>Marasmiineae</taxon>
        <taxon>Mycenaceae</taxon>
        <taxon>Roridomyces</taxon>
    </lineage>
</organism>
<evidence type="ECO:0000313" key="2">
    <source>
        <dbReference type="EMBL" id="KAJ7625779.1"/>
    </source>
</evidence>
<gene>
    <name evidence="2" type="ORF">FB45DRAFT_922296</name>
</gene>
<comment type="caution">
    <text evidence="2">The sequence shown here is derived from an EMBL/GenBank/DDBJ whole genome shotgun (WGS) entry which is preliminary data.</text>
</comment>
<evidence type="ECO:0000313" key="3">
    <source>
        <dbReference type="Proteomes" id="UP001221142"/>
    </source>
</evidence>
<evidence type="ECO:0008006" key="4">
    <source>
        <dbReference type="Google" id="ProtNLM"/>
    </source>
</evidence>
<dbReference type="EMBL" id="JARKIF010000012">
    <property type="protein sequence ID" value="KAJ7625779.1"/>
    <property type="molecule type" value="Genomic_DNA"/>
</dbReference>